<feature type="transmembrane region" description="Helical" evidence="1">
    <location>
        <begin position="12"/>
        <end position="35"/>
    </location>
</feature>
<comment type="caution">
    <text evidence="2">The sequence shown here is derived from an EMBL/GenBank/DDBJ whole genome shotgun (WGS) entry which is preliminary data.</text>
</comment>
<evidence type="ECO:0000256" key="1">
    <source>
        <dbReference type="SAM" id="Phobius"/>
    </source>
</evidence>
<name>A0A0W8E6E5_9ZZZZ</name>
<proteinExistence type="predicted"/>
<dbReference type="EMBL" id="LNQE01001856">
    <property type="protein sequence ID" value="KUG04200.1"/>
    <property type="molecule type" value="Genomic_DNA"/>
</dbReference>
<gene>
    <name evidence="2" type="ORF">ASZ90_018420</name>
</gene>
<keyword evidence="1" id="KW-0812">Transmembrane</keyword>
<protein>
    <submittedName>
        <fullName evidence="2">Uncharacterized protein</fullName>
    </submittedName>
</protein>
<organism evidence="2">
    <name type="scientific">hydrocarbon metagenome</name>
    <dbReference type="NCBI Taxonomy" id="938273"/>
    <lineage>
        <taxon>unclassified sequences</taxon>
        <taxon>metagenomes</taxon>
        <taxon>ecological metagenomes</taxon>
    </lineage>
</organism>
<keyword evidence="1" id="KW-1133">Transmembrane helix</keyword>
<reference evidence="2" key="1">
    <citation type="journal article" date="2015" name="Proc. Natl. Acad. Sci. U.S.A.">
        <title>Networks of energetic and metabolic interactions define dynamics in microbial communities.</title>
        <authorList>
            <person name="Embree M."/>
            <person name="Liu J.K."/>
            <person name="Al-Bassam M.M."/>
            <person name="Zengler K."/>
        </authorList>
    </citation>
    <scope>NUCLEOTIDE SEQUENCE</scope>
</reference>
<sequence length="40" mass="4365">MGIINALTFAHGIPLFVGCILSSLLFQSFISYLTLPIYSC</sequence>
<keyword evidence="1" id="KW-0472">Membrane</keyword>
<dbReference type="AlphaFoldDB" id="A0A0W8E6E5"/>
<accession>A0A0W8E6E5</accession>
<evidence type="ECO:0000313" key="2">
    <source>
        <dbReference type="EMBL" id="KUG04200.1"/>
    </source>
</evidence>